<dbReference type="HOGENOM" id="CLU_119706_0_0_1"/>
<gene>
    <name evidence="2" type="primary">Dmoj\GI12403</name>
    <name evidence="2" type="ORF">Dmoj_GI12403</name>
</gene>
<proteinExistence type="predicted"/>
<accession>B4KZG5</accession>
<evidence type="ECO:0000256" key="1">
    <source>
        <dbReference type="SAM" id="MobiDB-lite"/>
    </source>
</evidence>
<organism evidence="2 3">
    <name type="scientific">Drosophila mojavensis</name>
    <name type="common">Fruit fly</name>
    <dbReference type="NCBI Taxonomy" id="7230"/>
    <lineage>
        <taxon>Eukaryota</taxon>
        <taxon>Metazoa</taxon>
        <taxon>Ecdysozoa</taxon>
        <taxon>Arthropoda</taxon>
        <taxon>Hexapoda</taxon>
        <taxon>Insecta</taxon>
        <taxon>Pterygota</taxon>
        <taxon>Neoptera</taxon>
        <taxon>Endopterygota</taxon>
        <taxon>Diptera</taxon>
        <taxon>Brachycera</taxon>
        <taxon>Muscomorpha</taxon>
        <taxon>Ephydroidea</taxon>
        <taxon>Drosophilidae</taxon>
        <taxon>Drosophila</taxon>
    </lineage>
</organism>
<name>B4KZG5_DROMO</name>
<feature type="compositionally biased region" description="Polar residues" evidence="1">
    <location>
        <begin position="34"/>
        <end position="44"/>
    </location>
</feature>
<dbReference type="InParanoid" id="B4KZG5"/>
<reference evidence="2 3" key="1">
    <citation type="journal article" date="2007" name="Nature">
        <title>Evolution of genes and genomes on the Drosophila phylogeny.</title>
        <authorList>
            <consortium name="Drosophila 12 Genomes Consortium"/>
            <person name="Clark A.G."/>
            <person name="Eisen M.B."/>
            <person name="Smith D.R."/>
            <person name="Bergman C.M."/>
            <person name="Oliver B."/>
            <person name="Markow T.A."/>
            <person name="Kaufman T.C."/>
            <person name="Kellis M."/>
            <person name="Gelbart W."/>
            <person name="Iyer V.N."/>
            <person name="Pollard D.A."/>
            <person name="Sackton T.B."/>
            <person name="Larracuente A.M."/>
            <person name="Singh N.D."/>
            <person name="Abad J.P."/>
            <person name="Abt D.N."/>
            <person name="Adryan B."/>
            <person name="Aguade M."/>
            <person name="Akashi H."/>
            <person name="Anderson W.W."/>
            <person name="Aquadro C.F."/>
            <person name="Ardell D.H."/>
            <person name="Arguello R."/>
            <person name="Artieri C.G."/>
            <person name="Barbash D.A."/>
            <person name="Barker D."/>
            <person name="Barsanti P."/>
            <person name="Batterham P."/>
            <person name="Batzoglou S."/>
            <person name="Begun D."/>
            <person name="Bhutkar A."/>
            <person name="Blanco E."/>
            <person name="Bosak S.A."/>
            <person name="Bradley R.K."/>
            <person name="Brand A.D."/>
            <person name="Brent M.R."/>
            <person name="Brooks A.N."/>
            <person name="Brown R.H."/>
            <person name="Butlin R.K."/>
            <person name="Caggese C."/>
            <person name="Calvi B.R."/>
            <person name="Bernardo de Carvalho A."/>
            <person name="Caspi A."/>
            <person name="Castrezana S."/>
            <person name="Celniker S.E."/>
            <person name="Chang J.L."/>
            <person name="Chapple C."/>
            <person name="Chatterji S."/>
            <person name="Chinwalla A."/>
            <person name="Civetta A."/>
            <person name="Clifton S.W."/>
            <person name="Comeron J.M."/>
            <person name="Costello J.C."/>
            <person name="Coyne J.A."/>
            <person name="Daub J."/>
            <person name="David R.G."/>
            <person name="Delcher A.L."/>
            <person name="Delehaunty K."/>
            <person name="Do C.B."/>
            <person name="Ebling H."/>
            <person name="Edwards K."/>
            <person name="Eickbush T."/>
            <person name="Evans J.D."/>
            <person name="Filipski A."/>
            <person name="Findeiss S."/>
            <person name="Freyhult E."/>
            <person name="Fulton L."/>
            <person name="Fulton R."/>
            <person name="Garcia A.C."/>
            <person name="Gardiner A."/>
            <person name="Garfield D.A."/>
            <person name="Garvin B.E."/>
            <person name="Gibson G."/>
            <person name="Gilbert D."/>
            <person name="Gnerre S."/>
            <person name="Godfrey J."/>
            <person name="Good R."/>
            <person name="Gotea V."/>
            <person name="Gravely B."/>
            <person name="Greenberg A.J."/>
            <person name="Griffiths-Jones S."/>
            <person name="Gross S."/>
            <person name="Guigo R."/>
            <person name="Gustafson E.A."/>
            <person name="Haerty W."/>
            <person name="Hahn M.W."/>
            <person name="Halligan D.L."/>
            <person name="Halpern A.L."/>
            <person name="Halter G.M."/>
            <person name="Han M.V."/>
            <person name="Heger A."/>
            <person name="Hillier L."/>
            <person name="Hinrichs A.S."/>
            <person name="Holmes I."/>
            <person name="Hoskins R.A."/>
            <person name="Hubisz M.J."/>
            <person name="Hultmark D."/>
            <person name="Huntley M.A."/>
            <person name="Jaffe D.B."/>
            <person name="Jagadeeshan S."/>
            <person name="Jeck W.R."/>
            <person name="Johnson J."/>
            <person name="Jones C.D."/>
            <person name="Jordan W.C."/>
            <person name="Karpen G.H."/>
            <person name="Kataoka E."/>
            <person name="Keightley P.D."/>
            <person name="Kheradpour P."/>
            <person name="Kirkness E.F."/>
            <person name="Koerich L.B."/>
            <person name="Kristiansen K."/>
            <person name="Kudrna D."/>
            <person name="Kulathinal R.J."/>
            <person name="Kumar S."/>
            <person name="Kwok R."/>
            <person name="Lander E."/>
            <person name="Langley C.H."/>
            <person name="Lapoint R."/>
            <person name="Lazzaro B.P."/>
            <person name="Lee S.J."/>
            <person name="Levesque L."/>
            <person name="Li R."/>
            <person name="Lin C.F."/>
            <person name="Lin M.F."/>
            <person name="Lindblad-Toh K."/>
            <person name="Llopart A."/>
            <person name="Long M."/>
            <person name="Low L."/>
            <person name="Lozovsky E."/>
            <person name="Lu J."/>
            <person name="Luo M."/>
            <person name="Machado C.A."/>
            <person name="Makalowski W."/>
            <person name="Marzo M."/>
            <person name="Matsuda M."/>
            <person name="Matzkin L."/>
            <person name="McAllister B."/>
            <person name="McBride C.S."/>
            <person name="McKernan B."/>
            <person name="McKernan K."/>
            <person name="Mendez-Lago M."/>
            <person name="Minx P."/>
            <person name="Mollenhauer M.U."/>
            <person name="Montooth K."/>
            <person name="Mount S.M."/>
            <person name="Mu X."/>
            <person name="Myers E."/>
            <person name="Negre B."/>
            <person name="Newfeld S."/>
            <person name="Nielsen R."/>
            <person name="Noor M.A."/>
            <person name="O'Grady P."/>
            <person name="Pachter L."/>
            <person name="Papaceit M."/>
            <person name="Parisi M.J."/>
            <person name="Parisi M."/>
            <person name="Parts L."/>
            <person name="Pedersen J.S."/>
            <person name="Pesole G."/>
            <person name="Phillippy A.M."/>
            <person name="Ponting C.P."/>
            <person name="Pop M."/>
            <person name="Porcelli D."/>
            <person name="Powell J.R."/>
            <person name="Prohaska S."/>
            <person name="Pruitt K."/>
            <person name="Puig M."/>
            <person name="Quesneville H."/>
            <person name="Ram K.R."/>
            <person name="Rand D."/>
            <person name="Rasmussen M.D."/>
            <person name="Reed L.K."/>
            <person name="Reenan R."/>
            <person name="Reily A."/>
            <person name="Remington K.A."/>
            <person name="Rieger T.T."/>
            <person name="Ritchie M.G."/>
            <person name="Robin C."/>
            <person name="Rogers Y.H."/>
            <person name="Rohde C."/>
            <person name="Rozas J."/>
            <person name="Rubenfield M.J."/>
            <person name="Ruiz A."/>
            <person name="Russo S."/>
            <person name="Salzberg S.L."/>
            <person name="Sanchez-Gracia A."/>
            <person name="Saranga D.J."/>
            <person name="Sato H."/>
            <person name="Schaeffer S.W."/>
            <person name="Schatz M.C."/>
            <person name="Schlenke T."/>
            <person name="Schwartz R."/>
            <person name="Segarra C."/>
            <person name="Singh R.S."/>
            <person name="Sirot L."/>
            <person name="Sirota M."/>
            <person name="Sisneros N.B."/>
            <person name="Smith C.D."/>
            <person name="Smith T.F."/>
            <person name="Spieth J."/>
            <person name="Stage D.E."/>
            <person name="Stark A."/>
            <person name="Stephan W."/>
            <person name="Strausberg R.L."/>
            <person name="Strempel S."/>
            <person name="Sturgill D."/>
            <person name="Sutton G."/>
            <person name="Sutton G.G."/>
            <person name="Tao W."/>
            <person name="Teichmann S."/>
            <person name="Tobari Y.N."/>
            <person name="Tomimura Y."/>
            <person name="Tsolas J.M."/>
            <person name="Valente V.L."/>
            <person name="Venter E."/>
            <person name="Venter J.C."/>
            <person name="Vicario S."/>
            <person name="Vieira F.G."/>
            <person name="Vilella A.J."/>
            <person name="Villasante A."/>
            <person name="Walenz B."/>
            <person name="Wang J."/>
            <person name="Wasserman M."/>
            <person name="Watts T."/>
            <person name="Wilson D."/>
            <person name="Wilson R.K."/>
            <person name="Wing R.A."/>
            <person name="Wolfner M.F."/>
            <person name="Wong A."/>
            <person name="Wong G.K."/>
            <person name="Wu C.I."/>
            <person name="Wu G."/>
            <person name="Yamamoto D."/>
            <person name="Yang H.P."/>
            <person name="Yang S.P."/>
            <person name="Yorke J.A."/>
            <person name="Yoshida K."/>
            <person name="Zdobnov E."/>
            <person name="Zhang P."/>
            <person name="Zhang Y."/>
            <person name="Zimin A.V."/>
            <person name="Baldwin J."/>
            <person name="Abdouelleil A."/>
            <person name="Abdulkadir J."/>
            <person name="Abebe A."/>
            <person name="Abera B."/>
            <person name="Abreu J."/>
            <person name="Acer S.C."/>
            <person name="Aftuck L."/>
            <person name="Alexander A."/>
            <person name="An P."/>
            <person name="Anderson E."/>
            <person name="Anderson S."/>
            <person name="Arachi H."/>
            <person name="Azer M."/>
            <person name="Bachantsang P."/>
            <person name="Barry A."/>
            <person name="Bayul T."/>
            <person name="Berlin A."/>
            <person name="Bessette D."/>
            <person name="Bloom T."/>
            <person name="Blye J."/>
            <person name="Boguslavskiy L."/>
            <person name="Bonnet C."/>
            <person name="Boukhgalter B."/>
            <person name="Bourzgui I."/>
            <person name="Brown A."/>
            <person name="Cahill P."/>
            <person name="Channer S."/>
            <person name="Cheshatsang Y."/>
            <person name="Chuda L."/>
            <person name="Citroen M."/>
            <person name="Collymore A."/>
            <person name="Cooke P."/>
            <person name="Costello M."/>
            <person name="D'Aco K."/>
            <person name="Daza R."/>
            <person name="De Haan G."/>
            <person name="DeGray S."/>
            <person name="DeMaso C."/>
            <person name="Dhargay N."/>
            <person name="Dooley K."/>
            <person name="Dooley E."/>
            <person name="Doricent M."/>
            <person name="Dorje P."/>
            <person name="Dorjee K."/>
            <person name="Dupes A."/>
            <person name="Elong R."/>
            <person name="Falk J."/>
            <person name="Farina A."/>
            <person name="Faro S."/>
            <person name="Ferguson D."/>
            <person name="Fisher S."/>
            <person name="Foley C.D."/>
            <person name="Franke A."/>
            <person name="Friedrich D."/>
            <person name="Gadbois L."/>
            <person name="Gearin G."/>
            <person name="Gearin C.R."/>
            <person name="Giannoukos G."/>
            <person name="Goode T."/>
            <person name="Graham J."/>
            <person name="Grandbois E."/>
            <person name="Grewal S."/>
            <person name="Gyaltsen K."/>
            <person name="Hafez N."/>
            <person name="Hagos B."/>
            <person name="Hall J."/>
            <person name="Henson C."/>
            <person name="Hollinger A."/>
            <person name="Honan T."/>
            <person name="Huard M.D."/>
            <person name="Hughes L."/>
            <person name="Hurhula B."/>
            <person name="Husby M.E."/>
            <person name="Kamat A."/>
            <person name="Kanga B."/>
            <person name="Kashin S."/>
            <person name="Khazanovich D."/>
            <person name="Kisner P."/>
            <person name="Lance K."/>
            <person name="Lara M."/>
            <person name="Lee W."/>
            <person name="Lennon N."/>
            <person name="Letendre F."/>
            <person name="LeVine R."/>
            <person name="Lipovsky A."/>
            <person name="Liu X."/>
            <person name="Liu J."/>
            <person name="Liu S."/>
            <person name="Lokyitsang T."/>
            <person name="Lokyitsang Y."/>
            <person name="Lubonja R."/>
            <person name="Lui A."/>
            <person name="MacDonald P."/>
            <person name="Magnisalis V."/>
            <person name="Maru K."/>
            <person name="Matthews C."/>
            <person name="McCusker W."/>
            <person name="McDonough S."/>
            <person name="Mehta T."/>
            <person name="Meldrim J."/>
            <person name="Meneus L."/>
            <person name="Mihai O."/>
            <person name="Mihalev A."/>
            <person name="Mihova T."/>
            <person name="Mittelman R."/>
            <person name="Mlenga V."/>
            <person name="Montmayeur A."/>
            <person name="Mulrain L."/>
            <person name="Navidi A."/>
            <person name="Naylor J."/>
            <person name="Negash T."/>
            <person name="Nguyen T."/>
            <person name="Nguyen N."/>
            <person name="Nicol R."/>
            <person name="Norbu C."/>
            <person name="Norbu N."/>
            <person name="Novod N."/>
            <person name="O'Neill B."/>
            <person name="Osman S."/>
            <person name="Markiewicz E."/>
            <person name="Oyono O.L."/>
            <person name="Patti C."/>
            <person name="Phunkhang P."/>
            <person name="Pierre F."/>
            <person name="Priest M."/>
            <person name="Raghuraman S."/>
            <person name="Rege F."/>
            <person name="Reyes R."/>
            <person name="Rise C."/>
            <person name="Rogov P."/>
            <person name="Ross K."/>
            <person name="Ryan E."/>
            <person name="Settipalli S."/>
            <person name="Shea T."/>
            <person name="Sherpa N."/>
            <person name="Shi L."/>
            <person name="Shih D."/>
            <person name="Sparrow T."/>
            <person name="Spaulding J."/>
            <person name="Stalker J."/>
            <person name="Stange-Thomann N."/>
            <person name="Stavropoulos S."/>
            <person name="Stone C."/>
            <person name="Strader C."/>
            <person name="Tesfaye S."/>
            <person name="Thomson T."/>
            <person name="Thoulutsang Y."/>
            <person name="Thoulutsang D."/>
            <person name="Topham K."/>
            <person name="Topping I."/>
            <person name="Tsamla T."/>
            <person name="Vassiliev H."/>
            <person name="Vo A."/>
            <person name="Wangchuk T."/>
            <person name="Wangdi T."/>
            <person name="Weiand M."/>
            <person name="Wilkinson J."/>
            <person name="Wilson A."/>
            <person name="Yadav S."/>
            <person name="Young G."/>
            <person name="Yu Q."/>
            <person name="Zembek L."/>
            <person name="Zhong D."/>
            <person name="Zimmer A."/>
            <person name="Zwirko Z."/>
            <person name="Jaffe D.B."/>
            <person name="Alvarez P."/>
            <person name="Brockman W."/>
            <person name="Butler J."/>
            <person name="Chin C."/>
            <person name="Gnerre S."/>
            <person name="Grabherr M."/>
            <person name="Kleber M."/>
            <person name="Mauceli E."/>
            <person name="MacCallum I."/>
        </authorList>
    </citation>
    <scope>NUCLEOTIDE SEQUENCE [LARGE SCALE GENOMIC DNA]</scope>
    <source>
        <strain evidence="3">Tucson 15081-1352.22</strain>
    </source>
</reference>
<feature type="region of interest" description="Disordered" evidence="1">
    <location>
        <begin position="64"/>
        <end position="94"/>
    </location>
</feature>
<protein>
    <submittedName>
        <fullName evidence="2">Uncharacterized protein</fullName>
    </submittedName>
</protein>
<evidence type="ECO:0000313" key="2">
    <source>
        <dbReference type="EMBL" id="EDW17892.2"/>
    </source>
</evidence>
<dbReference type="EMBL" id="CH933809">
    <property type="protein sequence ID" value="EDW17892.2"/>
    <property type="molecule type" value="Genomic_DNA"/>
</dbReference>
<dbReference type="AlphaFoldDB" id="B4KZG5"/>
<evidence type="ECO:0000313" key="3">
    <source>
        <dbReference type="Proteomes" id="UP000009192"/>
    </source>
</evidence>
<feature type="region of interest" description="Disordered" evidence="1">
    <location>
        <begin position="29"/>
        <end position="51"/>
    </location>
</feature>
<sequence>MIAFKATPKKLNVERFSLKISRDLRPFTIATAAGTDQQEPQANQPDPLDMPKLWNGVYNAQCGHRSPPDLMEAQPKLLPNAGPKRVDMAEDDAESPLEAILPPEQPAEQVCLLRDSPFRILRLKL</sequence>
<dbReference type="OrthoDB" id="1661883at2759"/>
<dbReference type="Proteomes" id="UP000009192">
    <property type="component" value="Unassembled WGS sequence"/>
</dbReference>
<keyword evidence="3" id="KW-1185">Reference proteome</keyword>
<dbReference type="KEGG" id="dmo:Dmoj_GI12403"/>